<feature type="compositionally biased region" description="Gly residues" evidence="1">
    <location>
        <begin position="98"/>
        <end position="108"/>
    </location>
</feature>
<dbReference type="EMBL" id="JBBKZV010000038">
    <property type="protein sequence ID" value="MEJ8826634.1"/>
    <property type="molecule type" value="Genomic_DNA"/>
</dbReference>
<name>A0ABU8W9B7_9BURK</name>
<reference evidence="3 4" key="1">
    <citation type="submission" date="2024-03" db="EMBL/GenBank/DDBJ databases">
        <title>Novel species of the genus Variovorax.</title>
        <authorList>
            <person name="Liu Q."/>
            <person name="Xin Y.-H."/>
        </authorList>
    </citation>
    <scope>NUCLEOTIDE SEQUENCE [LARGE SCALE GENOMIC DNA]</scope>
    <source>
        <strain evidence="3 4">KACC 18501</strain>
    </source>
</reference>
<organism evidence="3 4">
    <name type="scientific">Variovorax humicola</name>
    <dbReference type="NCBI Taxonomy" id="1769758"/>
    <lineage>
        <taxon>Bacteria</taxon>
        <taxon>Pseudomonadati</taxon>
        <taxon>Pseudomonadota</taxon>
        <taxon>Betaproteobacteria</taxon>
        <taxon>Burkholderiales</taxon>
        <taxon>Comamonadaceae</taxon>
        <taxon>Variovorax</taxon>
    </lineage>
</organism>
<feature type="compositionally biased region" description="Low complexity" evidence="1">
    <location>
        <begin position="48"/>
        <end position="59"/>
    </location>
</feature>
<dbReference type="Pfam" id="PF18914">
    <property type="entry name" value="DUF5666"/>
    <property type="match status" value="4"/>
</dbReference>
<protein>
    <submittedName>
        <fullName evidence="3">DUF5666 domain-containing protein</fullName>
    </submittedName>
</protein>
<comment type="caution">
    <text evidence="3">The sequence shown here is derived from an EMBL/GenBank/DDBJ whole genome shotgun (WGS) entry which is preliminary data.</text>
</comment>
<dbReference type="RefSeq" id="WP_340367673.1">
    <property type="nucleotide sequence ID" value="NZ_JBBKZV010000038.1"/>
</dbReference>
<gene>
    <name evidence="3" type="ORF">WKW80_32240</name>
</gene>
<accession>A0ABU8W9B7</accession>
<dbReference type="Proteomes" id="UP001363010">
    <property type="component" value="Unassembled WGS sequence"/>
</dbReference>
<feature type="domain" description="DUF5666" evidence="2">
    <location>
        <begin position="411"/>
        <end position="462"/>
    </location>
</feature>
<evidence type="ECO:0000313" key="3">
    <source>
        <dbReference type="EMBL" id="MEJ8826634.1"/>
    </source>
</evidence>
<feature type="compositionally biased region" description="Gly residues" evidence="1">
    <location>
        <begin position="74"/>
        <end position="88"/>
    </location>
</feature>
<evidence type="ECO:0000259" key="2">
    <source>
        <dbReference type="Pfam" id="PF18914"/>
    </source>
</evidence>
<evidence type="ECO:0000313" key="4">
    <source>
        <dbReference type="Proteomes" id="UP001363010"/>
    </source>
</evidence>
<dbReference type="PROSITE" id="PS51257">
    <property type="entry name" value="PROKAR_LIPOPROTEIN"/>
    <property type="match status" value="1"/>
</dbReference>
<proteinExistence type="predicted"/>
<feature type="domain" description="DUF5666" evidence="2">
    <location>
        <begin position="328"/>
        <end position="384"/>
    </location>
</feature>
<feature type="domain" description="DUF5666" evidence="2">
    <location>
        <begin position="179"/>
        <end position="239"/>
    </location>
</feature>
<feature type="domain" description="DUF5666" evidence="2">
    <location>
        <begin position="251"/>
        <end position="311"/>
    </location>
</feature>
<sequence>MTTTRLLRSGLLVLALTALLSCGGGGSGSVSGFGIPGSAGGSQNGALTGSSGTTTAGSADGSGGSTTAGSADGSSGGTTVGTTDGSGNGSTSTASNGDGSGVGSGGTGVTSASAVGVGSVDGFGSVIVNGLRYDIDSAVVTLEDAQELAIGMTARVIGAVDAGFTSGVARELSSAAELRGPLTAVDPSTGNLLVMGTTVTTDSTTVWADTLRMSSLGAGATLQIWGLPVSPGVLRATRIAQVAGAAAPIVTGTVQNLDMAARVFNVGGLVVDYRSAAFAGGQNAATLANGAIVRVRATQAPAGGVLTASVVQSWYGHASTAGTVALLEGVISEYTGVGGFKILDTPVDASAAKITGGPGASALGNGVKVIVGGTFDSNGRLLATTLKIRHVPGTGGPASFMLIGTVGYYTSSASFQVRGKPVDASGSDVDFVNGSAADLRNGTKVTVSGSQVMDGVLIATQVIFD</sequence>
<evidence type="ECO:0000256" key="1">
    <source>
        <dbReference type="SAM" id="MobiDB-lite"/>
    </source>
</evidence>
<keyword evidence="4" id="KW-1185">Reference proteome</keyword>
<feature type="region of interest" description="Disordered" evidence="1">
    <location>
        <begin position="44"/>
        <end position="108"/>
    </location>
</feature>
<dbReference type="InterPro" id="IPR043724">
    <property type="entry name" value="DUF5666"/>
</dbReference>